<feature type="domain" description="C2HC/C3H-type" evidence="7">
    <location>
        <begin position="489"/>
        <end position="518"/>
    </location>
</feature>
<sequence>MPPGRPNFAVCYICGRDYGTRSIEIHERECIKRWQLENDRLPPNMRRAAPQKLKVLPGITSGADRGSDMNRQNVAAYKSSQAQLLPCSKCGRTFLPERVKIHEKTCPAGRAPDTQRGQLGVRSRSRTEPREAAEDREGLSKSWGGSITQSDDSQPPRPTTATLIRPSTVTLKHRDLVTIDDQEYQITDDSFYHPHDESSITPLQDRSQTQRVSKPRPKSAKRGRQSNTGPVSSQPGTPSSQFRGTSSSRTAGSPLHPRPPSNPRPTPSPASTSKLAPIRGRPATVVCYICGREFGTKSISIHEPQCLEKWKVENNQLPKHQRRPVPRKPQPLGTRNSNAASADPDGYNQAAYQSANSQLLPCGNCGRTFAPDRLPIHERSCGRPKTTTLRSSNGLQASSNFGSSNGRQNMNNTGKPRTLVCYICGREFGTKSLPIHEPQCLQKWQVQNQQLPRELRRPLPRKPEVIGMQGGRSTGEMINEAAWQAHKANLVPCDSCGRTFAADRIAKHAASCQARTQGQERGNNSSQRPKSGGTRKIQMSKTATAVRRPQTVICYICGREFGTKSVSIHEPQCLKKWAMENERLPKELRRPPPIKPQERMIKGGSGQYNVDQMNEAAWQASQANLVPCDTCGRTFLPDRLMVHRRSCKPKD</sequence>
<dbReference type="EnsemblMetazoa" id="XM_038221528.1">
    <property type="protein sequence ID" value="XP_038077456.1"/>
    <property type="gene ID" value="LOC119745284"/>
</dbReference>
<dbReference type="PANTHER" id="PTHR13555">
    <property type="entry name" value="C2H2 ZINC FINGER CGI-62-RELATED"/>
    <property type="match status" value="1"/>
</dbReference>
<evidence type="ECO:0000313" key="9">
    <source>
        <dbReference type="Proteomes" id="UP000887568"/>
    </source>
</evidence>
<keyword evidence="2" id="KW-0677">Repeat</keyword>
<accession>A0A914BP27</accession>
<dbReference type="RefSeq" id="XP_038077459.1">
    <property type="nucleotide sequence ID" value="XM_038221531.1"/>
</dbReference>
<feature type="region of interest" description="Disordered" evidence="6">
    <location>
        <begin position="187"/>
        <end position="277"/>
    </location>
</feature>
<name>A0A914BP27_PATMI</name>
<feature type="compositionally biased region" description="Pro residues" evidence="6">
    <location>
        <begin position="256"/>
        <end position="268"/>
    </location>
</feature>
<feature type="domain" description="C2HC/C3H-type" evidence="7">
    <location>
        <begin position="624"/>
        <end position="651"/>
    </location>
</feature>
<feature type="compositionally biased region" description="Polar residues" evidence="6">
    <location>
        <begin position="385"/>
        <end position="412"/>
    </location>
</feature>
<dbReference type="EnsemblMetazoa" id="XM_038221531.1">
    <property type="protein sequence ID" value="XP_038077459.1"/>
    <property type="gene ID" value="LOC119745284"/>
</dbReference>
<dbReference type="OMA" id="WKLANPR"/>
<dbReference type="GO" id="GO:0008270">
    <property type="term" value="F:zinc ion binding"/>
    <property type="evidence" value="ECO:0007669"/>
    <property type="project" value="UniProtKB-KW"/>
</dbReference>
<dbReference type="InterPro" id="IPR026319">
    <property type="entry name" value="ZC2HC1A/B-like"/>
</dbReference>
<feature type="compositionally biased region" description="Basic residues" evidence="6">
    <location>
        <begin position="213"/>
        <end position="224"/>
    </location>
</feature>
<feature type="region of interest" description="Disordered" evidence="6">
    <location>
        <begin position="376"/>
        <end position="412"/>
    </location>
</feature>
<feature type="compositionally biased region" description="Polar residues" evidence="6">
    <location>
        <begin position="143"/>
        <end position="166"/>
    </location>
</feature>
<dbReference type="OrthoDB" id="265955at2759"/>
<feature type="domain" description="C2HC/C3H-type" evidence="7">
    <location>
        <begin position="358"/>
        <end position="387"/>
    </location>
</feature>
<dbReference type="InterPro" id="IPR049899">
    <property type="entry name" value="Znf_C2HC_C3H"/>
</dbReference>
<evidence type="ECO:0000256" key="1">
    <source>
        <dbReference type="ARBA" id="ARBA00022723"/>
    </source>
</evidence>
<evidence type="ECO:0000256" key="3">
    <source>
        <dbReference type="ARBA" id="ARBA00022771"/>
    </source>
</evidence>
<dbReference type="Pfam" id="PF13913">
    <property type="entry name" value="zf-C2HC_2"/>
    <property type="match status" value="8"/>
</dbReference>
<keyword evidence="3 5" id="KW-0863">Zinc-finger</keyword>
<keyword evidence="9" id="KW-1185">Reference proteome</keyword>
<dbReference type="Proteomes" id="UP000887568">
    <property type="component" value="Unplaced"/>
</dbReference>
<feature type="compositionally biased region" description="Polar residues" evidence="6">
    <location>
        <begin position="513"/>
        <end position="529"/>
    </location>
</feature>
<dbReference type="RefSeq" id="XP_038077457.1">
    <property type="nucleotide sequence ID" value="XM_038221529.1"/>
</dbReference>
<evidence type="ECO:0000256" key="2">
    <source>
        <dbReference type="ARBA" id="ARBA00022737"/>
    </source>
</evidence>
<keyword evidence="4" id="KW-0862">Zinc</keyword>
<feature type="region of interest" description="Disordered" evidence="6">
    <location>
        <begin position="105"/>
        <end position="166"/>
    </location>
</feature>
<evidence type="ECO:0000256" key="6">
    <source>
        <dbReference type="SAM" id="MobiDB-lite"/>
    </source>
</evidence>
<feature type="compositionally biased region" description="Polar residues" evidence="6">
    <location>
        <begin position="225"/>
        <end position="251"/>
    </location>
</feature>
<reference evidence="8" key="1">
    <citation type="submission" date="2022-11" db="UniProtKB">
        <authorList>
            <consortium name="EnsemblMetazoa"/>
        </authorList>
    </citation>
    <scope>IDENTIFICATION</scope>
</reference>
<dbReference type="AlphaFoldDB" id="A0A914BP27"/>
<dbReference type="Gene3D" id="3.30.160.60">
    <property type="entry name" value="Classic Zinc Finger"/>
    <property type="match status" value="8"/>
</dbReference>
<feature type="domain" description="C2HC/C3H-type" evidence="7">
    <location>
        <begin position="83"/>
        <end position="112"/>
    </location>
</feature>
<keyword evidence="1" id="KW-0479">Metal-binding</keyword>
<protein>
    <recommendedName>
        <fullName evidence="7">C2HC/C3H-type domain-containing protein</fullName>
    </recommendedName>
</protein>
<feature type="domain" description="C2HC/C3H-type" evidence="7">
    <location>
        <begin position="283"/>
        <end position="312"/>
    </location>
</feature>
<dbReference type="PROSITE" id="PS52027">
    <property type="entry name" value="ZF_C2HC_C3H"/>
    <property type="match status" value="8"/>
</dbReference>
<feature type="domain" description="C2HC/C3H-type" evidence="7">
    <location>
        <begin position="550"/>
        <end position="579"/>
    </location>
</feature>
<feature type="compositionally biased region" description="Basic and acidic residues" evidence="6">
    <location>
        <begin position="125"/>
        <end position="139"/>
    </location>
</feature>
<evidence type="ECO:0000256" key="4">
    <source>
        <dbReference type="ARBA" id="ARBA00022833"/>
    </source>
</evidence>
<dbReference type="PANTHER" id="PTHR13555:SF68">
    <property type="entry name" value="ZINC FINGER PROTEIN 474"/>
    <property type="match status" value="1"/>
</dbReference>
<evidence type="ECO:0000313" key="8">
    <source>
        <dbReference type="EnsemblMetazoa" id="XP_038077456.1"/>
    </source>
</evidence>
<dbReference type="EnsemblMetazoa" id="XM_038221529.1">
    <property type="protein sequence ID" value="XP_038077457.1"/>
    <property type="gene ID" value="LOC119745284"/>
</dbReference>
<feature type="domain" description="C2HC/C3H-type" evidence="7">
    <location>
        <begin position="7"/>
        <end position="36"/>
    </location>
</feature>
<dbReference type="GeneID" id="119745284"/>
<evidence type="ECO:0000259" key="7">
    <source>
        <dbReference type="PROSITE" id="PS52027"/>
    </source>
</evidence>
<feature type="domain" description="C2HC/C3H-type" evidence="7">
    <location>
        <begin position="417"/>
        <end position="446"/>
    </location>
</feature>
<evidence type="ECO:0000256" key="5">
    <source>
        <dbReference type="PROSITE-ProRule" id="PRU01371"/>
    </source>
</evidence>
<feature type="region of interest" description="Disordered" evidence="6">
    <location>
        <begin position="317"/>
        <end position="348"/>
    </location>
</feature>
<organism evidence="8 9">
    <name type="scientific">Patiria miniata</name>
    <name type="common">Bat star</name>
    <name type="synonym">Asterina miniata</name>
    <dbReference type="NCBI Taxonomy" id="46514"/>
    <lineage>
        <taxon>Eukaryota</taxon>
        <taxon>Metazoa</taxon>
        <taxon>Echinodermata</taxon>
        <taxon>Eleutherozoa</taxon>
        <taxon>Asterozoa</taxon>
        <taxon>Asteroidea</taxon>
        <taxon>Valvatacea</taxon>
        <taxon>Valvatida</taxon>
        <taxon>Asterinidae</taxon>
        <taxon>Patiria</taxon>
    </lineage>
</organism>
<dbReference type="RefSeq" id="XP_038077456.1">
    <property type="nucleotide sequence ID" value="XM_038221528.1"/>
</dbReference>
<feature type="compositionally biased region" description="Polar residues" evidence="6">
    <location>
        <begin position="199"/>
        <end position="212"/>
    </location>
</feature>
<feature type="region of interest" description="Disordered" evidence="6">
    <location>
        <begin position="512"/>
        <end position="544"/>
    </location>
</feature>
<proteinExistence type="predicted"/>